<dbReference type="InterPro" id="IPR043452">
    <property type="entry name" value="BZIP46-like"/>
</dbReference>
<proteinExistence type="predicted"/>
<dbReference type="EMBL" id="JAUUTY010000006">
    <property type="protein sequence ID" value="KAK1613605.1"/>
    <property type="molecule type" value="Genomic_DNA"/>
</dbReference>
<dbReference type="GO" id="GO:0045893">
    <property type="term" value="P:positive regulation of DNA-templated transcription"/>
    <property type="evidence" value="ECO:0007669"/>
    <property type="project" value="InterPro"/>
</dbReference>
<keyword evidence="9" id="KW-1185">Reference proteome</keyword>
<comment type="subcellular location">
    <subcellularLocation>
        <location evidence="1">Nucleus</location>
    </subcellularLocation>
</comment>
<evidence type="ECO:0000256" key="1">
    <source>
        <dbReference type="ARBA" id="ARBA00004123"/>
    </source>
</evidence>
<keyword evidence="4" id="KW-0238">DNA-binding</keyword>
<dbReference type="PROSITE" id="PS50217">
    <property type="entry name" value="BZIP"/>
    <property type="match status" value="1"/>
</dbReference>
<feature type="domain" description="BZIP" evidence="7">
    <location>
        <begin position="69"/>
        <end position="118"/>
    </location>
</feature>
<dbReference type="GO" id="GO:0005634">
    <property type="term" value="C:nucleus"/>
    <property type="evidence" value="ECO:0007669"/>
    <property type="project" value="UniProtKB-SubCell"/>
</dbReference>
<dbReference type="GO" id="GO:0009738">
    <property type="term" value="P:abscisic acid-activated signaling pathway"/>
    <property type="evidence" value="ECO:0007669"/>
    <property type="project" value="UniProtKB-KW"/>
</dbReference>
<accession>A0AAD8R2B5</accession>
<gene>
    <name evidence="8" type="ORF">QYE76_019122</name>
</gene>
<evidence type="ECO:0000256" key="6">
    <source>
        <dbReference type="ARBA" id="ARBA00023242"/>
    </source>
</evidence>
<evidence type="ECO:0000256" key="4">
    <source>
        <dbReference type="ARBA" id="ARBA00023125"/>
    </source>
</evidence>
<dbReference type="Pfam" id="PF00170">
    <property type="entry name" value="bZIP_1"/>
    <property type="match status" value="1"/>
</dbReference>
<evidence type="ECO:0000256" key="3">
    <source>
        <dbReference type="ARBA" id="ARBA00023015"/>
    </source>
</evidence>
<dbReference type="PANTHER" id="PTHR22952:SF459">
    <property type="entry name" value="BZIP DOMAIN-CONTAINING PROTEIN"/>
    <property type="match status" value="1"/>
</dbReference>
<reference evidence="8" key="1">
    <citation type="submission" date="2023-07" db="EMBL/GenBank/DDBJ databases">
        <title>A chromosome-level genome assembly of Lolium multiflorum.</title>
        <authorList>
            <person name="Chen Y."/>
            <person name="Copetti D."/>
            <person name="Kolliker R."/>
            <person name="Studer B."/>
        </authorList>
    </citation>
    <scope>NUCLEOTIDE SEQUENCE</scope>
    <source>
        <strain evidence="8">02402/16</strain>
        <tissue evidence="8">Leaf</tissue>
    </source>
</reference>
<dbReference type="PANTHER" id="PTHR22952">
    <property type="entry name" value="CAMP-RESPONSE ELEMENT BINDING PROTEIN-RELATED"/>
    <property type="match status" value="1"/>
</dbReference>
<keyword evidence="6" id="KW-0539">Nucleus</keyword>
<evidence type="ECO:0000256" key="2">
    <source>
        <dbReference type="ARBA" id="ARBA00022682"/>
    </source>
</evidence>
<protein>
    <recommendedName>
        <fullName evidence="7">BZIP domain-containing protein</fullName>
    </recommendedName>
</protein>
<comment type="caution">
    <text evidence="8">The sequence shown here is derived from an EMBL/GenBank/DDBJ whole genome shotgun (WGS) entry which is preliminary data.</text>
</comment>
<dbReference type="GO" id="GO:0003700">
    <property type="term" value="F:DNA-binding transcription factor activity"/>
    <property type="evidence" value="ECO:0007669"/>
    <property type="project" value="InterPro"/>
</dbReference>
<evidence type="ECO:0000259" key="7">
    <source>
        <dbReference type="PROSITE" id="PS50217"/>
    </source>
</evidence>
<dbReference type="InterPro" id="IPR046347">
    <property type="entry name" value="bZIP_sf"/>
</dbReference>
<dbReference type="AlphaFoldDB" id="A0AAD8R2B5"/>
<keyword evidence="5" id="KW-0804">Transcription</keyword>
<dbReference type="SUPFAM" id="SSF57959">
    <property type="entry name" value="Leucine zipper domain"/>
    <property type="match status" value="1"/>
</dbReference>
<keyword evidence="2" id="KW-0938">Abscisic acid signaling pathway</keyword>
<dbReference type="InterPro" id="IPR004827">
    <property type="entry name" value="bZIP"/>
</dbReference>
<organism evidence="8 9">
    <name type="scientific">Lolium multiflorum</name>
    <name type="common">Italian ryegrass</name>
    <name type="synonym">Lolium perenne subsp. multiflorum</name>
    <dbReference type="NCBI Taxonomy" id="4521"/>
    <lineage>
        <taxon>Eukaryota</taxon>
        <taxon>Viridiplantae</taxon>
        <taxon>Streptophyta</taxon>
        <taxon>Embryophyta</taxon>
        <taxon>Tracheophyta</taxon>
        <taxon>Spermatophyta</taxon>
        <taxon>Magnoliopsida</taxon>
        <taxon>Liliopsida</taxon>
        <taxon>Poales</taxon>
        <taxon>Poaceae</taxon>
        <taxon>BOP clade</taxon>
        <taxon>Pooideae</taxon>
        <taxon>Poodae</taxon>
        <taxon>Poeae</taxon>
        <taxon>Poeae Chloroplast Group 2 (Poeae type)</taxon>
        <taxon>Loliodinae</taxon>
        <taxon>Loliinae</taxon>
        <taxon>Lolium</taxon>
    </lineage>
</organism>
<dbReference type="Proteomes" id="UP001231189">
    <property type="component" value="Unassembled WGS sequence"/>
</dbReference>
<keyword evidence="3" id="KW-0805">Transcription regulation</keyword>
<name>A0AAD8R2B5_LOLMU</name>
<dbReference type="Gene3D" id="1.20.5.170">
    <property type="match status" value="1"/>
</dbReference>
<evidence type="ECO:0000313" key="9">
    <source>
        <dbReference type="Proteomes" id="UP001231189"/>
    </source>
</evidence>
<evidence type="ECO:0000313" key="8">
    <source>
        <dbReference type="EMBL" id="KAK1613605.1"/>
    </source>
</evidence>
<evidence type="ECO:0000256" key="5">
    <source>
        <dbReference type="ARBA" id="ARBA00023163"/>
    </source>
</evidence>
<dbReference type="GO" id="GO:0003677">
    <property type="term" value="F:DNA binding"/>
    <property type="evidence" value="ECO:0007669"/>
    <property type="project" value="UniProtKB-KW"/>
</dbReference>
<sequence>MEEMWMDYSPAAAYRGHAAYIQDYLAAPHEPPPPPPPPHTALTLEFTYLGHAGSNPSAFSFPDTNNRGSELRQRRMINQRASAARSRARKHAYTKELELELEQLRRDNRMLIKRQQDLHVRLALPAHNLQRCRSAPAP</sequence>